<feature type="transmembrane region" description="Helical" evidence="1">
    <location>
        <begin position="316"/>
        <end position="338"/>
    </location>
</feature>
<dbReference type="Proteomes" id="UP000282977">
    <property type="component" value="Unassembled WGS sequence"/>
</dbReference>
<proteinExistence type="predicted"/>
<dbReference type="PANTHER" id="PTHR23028">
    <property type="entry name" value="ACETYLTRANSFERASE"/>
    <property type="match status" value="1"/>
</dbReference>
<feature type="transmembrane region" description="Helical" evidence="1">
    <location>
        <begin position="51"/>
        <end position="71"/>
    </location>
</feature>
<sequence>MTLDEQITRTGGRPSGFDYLRIGLSCAIVCWHSVVTTYGPDFQDAVQTTGWRALIGMLVPMFFSVSGFLVAGSLERCPSMVSFIGLRVIRIYPALTVMMLFSALVVGPILTAVPLQTYFSDGTFWRYLATATGFIGYELPGLFLDNPNPQRVNGQLWTIPIELFCYIVLAGLAVFSIARRRGMFLLTVVLRWMLAIGIFVLRHGTGADRPPTGMPAILLVICFLTSVAFYLWRDRVRWNARLGIGAGVCSILLMSFPIYGDFVAPVPIAYFTIWLGLCNPPKIAILKRGDYSYAIFLYSYVVQQAYMAIGPAVQHWAINIAVALPTTAVLAALSWHYVESPALRLRKPLKSLEARWIVHRERFLPLVPGVLRPPKRVDPDTMSRQSGSGL</sequence>
<dbReference type="GO" id="GO:0016020">
    <property type="term" value="C:membrane"/>
    <property type="evidence" value="ECO:0007669"/>
    <property type="project" value="TreeGrafter"/>
</dbReference>
<keyword evidence="4" id="KW-1185">Reference proteome</keyword>
<comment type="caution">
    <text evidence="3">The sequence shown here is derived from an EMBL/GenBank/DDBJ whole genome shotgun (WGS) entry which is preliminary data.</text>
</comment>
<feature type="transmembrane region" description="Helical" evidence="1">
    <location>
        <begin position="182"/>
        <end position="201"/>
    </location>
</feature>
<gene>
    <name evidence="3" type="ORF">ENE74_14300</name>
</gene>
<reference evidence="3 4" key="1">
    <citation type="submission" date="2019-01" db="EMBL/GenBank/DDBJ databases">
        <authorList>
            <person name="Chen W.-M."/>
        </authorList>
    </citation>
    <scope>NUCLEOTIDE SEQUENCE [LARGE SCALE GENOMIC DNA]</scope>
    <source>
        <strain evidence="3 4">TLA-22</strain>
    </source>
</reference>
<keyword evidence="3" id="KW-0808">Transferase</keyword>
<dbReference type="Pfam" id="PF01757">
    <property type="entry name" value="Acyl_transf_3"/>
    <property type="match status" value="1"/>
</dbReference>
<accession>A0A437J558</accession>
<evidence type="ECO:0000313" key="4">
    <source>
        <dbReference type="Proteomes" id="UP000282977"/>
    </source>
</evidence>
<dbReference type="EMBL" id="RZUL01000005">
    <property type="protein sequence ID" value="RVT39901.1"/>
    <property type="molecule type" value="Genomic_DNA"/>
</dbReference>
<feature type="transmembrane region" description="Helical" evidence="1">
    <location>
        <begin position="262"/>
        <end position="279"/>
    </location>
</feature>
<feature type="transmembrane region" description="Helical" evidence="1">
    <location>
        <begin position="91"/>
        <end position="112"/>
    </location>
</feature>
<protein>
    <submittedName>
        <fullName evidence="3">Acyltransferase</fullName>
    </submittedName>
</protein>
<feature type="transmembrane region" description="Helical" evidence="1">
    <location>
        <begin position="20"/>
        <end position="39"/>
    </location>
</feature>
<dbReference type="GO" id="GO:0009103">
    <property type="term" value="P:lipopolysaccharide biosynthetic process"/>
    <property type="evidence" value="ECO:0007669"/>
    <property type="project" value="TreeGrafter"/>
</dbReference>
<feature type="transmembrane region" description="Helical" evidence="1">
    <location>
        <begin position="213"/>
        <end position="231"/>
    </location>
</feature>
<dbReference type="InterPro" id="IPR002656">
    <property type="entry name" value="Acyl_transf_3_dom"/>
</dbReference>
<feature type="transmembrane region" description="Helical" evidence="1">
    <location>
        <begin position="156"/>
        <end position="175"/>
    </location>
</feature>
<keyword evidence="1" id="KW-0472">Membrane</keyword>
<dbReference type="InterPro" id="IPR050879">
    <property type="entry name" value="Acyltransferase_3"/>
</dbReference>
<feature type="domain" description="Acyltransferase 3" evidence="2">
    <location>
        <begin position="16"/>
        <end position="333"/>
    </location>
</feature>
<name>A0A437J558_9SPHN</name>
<keyword evidence="1" id="KW-0812">Transmembrane</keyword>
<dbReference type="RefSeq" id="WP_127691598.1">
    <property type="nucleotide sequence ID" value="NZ_RZUL01000005.1"/>
</dbReference>
<dbReference type="OrthoDB" id="9767863at2"/>
<keyword evidence="3" id="KW-0012">Acyltransferase</keyword>
<organism evidence="3 4">
    <name type="scientific">Sphingobium algorifonticola</name>
    <dbReference type="NCBI Taxonomy" id="2008318"/>
    <lineage>
        <taxon>Bacteria</taxon>
        <taxon>Pseudomonadati</taxon>
        <taxon>Pseudomonadota</taxon>
        <taxon>Alphaproteobacteria</taxon>
        <taxon>Sphingomonadales</taxon>
        <taxon>Sphingomonadaceae</taxon>
        <taxon>Sphingobium</taxon>
    </lineage>
</organism>
<evidence type="ECO:0000313" key="3">
    <source>
        <dbReference type="EMBL" id="RVT39901.1"/>
    </source>
</evidence>
<evidence type="ECO:0000259" key="2">
    <source>
        <dbReference type="Pfam" id="PF01757"/>
    </source>
</evidence>
<dbReference type="GO" id="GO:0016747">
    <property type="term" value="F:acyltransferase activity, transferring groups other than amino-acyl groups"/>
    <property type="evidence" value="ECO:0007669"/>
    <property type="project" value="InterPro"/>
</dbReference>
<feature type="transmembrane region" description="Helical" evidence="1">
    <location>
        <begin position="291"/>
        <end position="310"/>
    </location>
</feature>
<dbReference type="PANTHER" id="PTHR23028:SF53">
    <property type="entry name" value="ACYL_TRANSF_3 DOMAIN-CONTAINING PROTEIN"/>
    <property type="match status" value="1"/>
</dbReference>
<keyword evidence="1" id="KW-1133">Transmembrane helix</keyword>
<dbReference type="AlphaFoldDB" id="A0A437J558"/>
<evidence type="ECO:0000256" key="1">
    <source>
        <dbReference type="SAM" id="Phobius"/>
    </source>
</evidence>
<feature type="transmembrane region" description="Helical" evidence="1">
    <location>
        <begin position="238"/>
        <end position="256"/>
    </location>
</feature>